<dbReference type="EMBL" id="SRLO01020528">
    <property type="protein sequence ID" value="TNN22911.1"/>
    <property type="molecule type" value="Genomic_DNA"/>
</dbReference>
<organism evidence="2 3">
    <name type="scientific">Liparis tanakae</name>
    <name type="common">Tanaka's snailfish</name>
    <dbReference type="NCBI Taxonomy" id="230148"/>
    <lineage>
        <taxon>Eukaryota</taxon>
        <taxon>Metazoa</taxon>
        <taxon>Chordata</taxon>
        <taxon>Craniata</taxon>
        <taxon>Vertebrata</taxon>
        <taxon>Euteleostomi</taxon>
        <taxon>Actinopterygii</taxon>
        <taxon>Neopterygii</taxon>
        <taxon>Teleostei</taxon>
        <taxon>Neoteleostei</taxon>
        <taxon>Acanthomorphata</taxon>
        <taxon>Eupercaria</taxon>
        <taxon>Perciformes</taxon>
        <taxon>Cottioidei</taxon>
        <taxon>Cottales</taxon>
        <taxon>Liparidae</taxon>
        <taxon>Liparis</taxon>
    </lineage>
</organism>
<protein>
    <submittedName>
        <fullName evidence="2">Uncharacterized protein</fullName>
    </submittedName>
</protein>
<reference evidence="2 3" key="1">
    <citation type="submission" date="2019-03" db="EMBL/GenBank/DDBJ databases">
        <title>First draft genome of Liparis tanakae, snailfish: a comprehensive survey of snailfish specific genes.</title>
        <authorList>
            <person name="Kim W."/>
            <person name="Song I."/>
            <person name="Jeong J.-H."/>
            <person name="Kim D."/>
            <person name="Kim S."/>
            <person name="Ryu S."/>
            <person name="Song J.Y."/>
            <person name="Lee S.K."/>
        </authorList>
    </citation>
    <scope>NUCLEOTIDE SEQUENCE [LARGE SCALE GENOMIC DNA]</scope>
    <source>
        <tissue evidence="2">Muscle</tissue>
    </source>
</reference>
<dbReference type="Proteomes" id="UP000314294">
    <property type="component" value="Unassembled WGS sequence"/>
</dbReference>
<proteinExistence type="predicted"/>
<evidence type="ECO:0000256" key="1">
    <source>
        <dbReference type="SAM" id="MobiDB-lite"/>
    </source>
</evidence>
<evidence type="ECO:0000313" key="3">
    <source>
        <dbReference type="Proteomes" id="UP000314294"/>
    </source>
</evidence>
<evidence type="ECO:0000313" key="2">
    <source>
        <dbReference type="EMBL" id="TNN22911.1"/>
    </source>
</evidence>
<sequence>MGSLCNLKSPLYERRERRRPEPGRGEMFHFSAPLTTRYFRVVIAGAPNGFGSGYLRSHGVYPRSFSRGATRTPPAAL</sequence>
<accession>A0A4Z2E2E5</accession>
<name>A0A4Z2E2E5_9TELE</name>
<keyword evidence="3" id="KW-1185">Reference proteome</keyword>
<dbReference type="AlphaFoldDB" id="A0A4Z2E2E5"/>
<gene>
    <name evidence="2" type="ORF">EYF80_066973</name>
</gene>
<feature type="compositionally biased region" description="Basic and acidic residues" evidence="1">
    <location>
        <begin position="11"/>
        <end position="27"/>
    </location>
</feature>
<comment type="caution">
    <text evidence="2">The sequence shown here is derived from an EMBL/GenBank/DDBJ whole genome shotgun (WGS) entry which is preliminary data.</text>
</comment>
<feature type="region of interest" description="Disordered" evidence="1">
    <location>
        <begin position="1"/>
        <end position="27"/>
    </location>
</feature>